<comment type="subunit">
    <text evidence="20">Homodimer. The monomeric form is inactive while the homodimer is active.</text>
</comment>
<name>A0AAN8JNK1_PATCE</name>
<evidence type="ECO:0000256" key="10">
    <source>
        <dbReference type="ARBA" id="ARBA00022723"/>
    </source>
</evidence>
<accession>A0AAN8JNK1</accession>
<evidence type="ECO:0000256" key="22">
    <source>
        <dbReference type="SAM" id="SignalP"/>
    </source>
</evidence>
<keyword evidence="25" id="KW-1185">Reference proteome</keyword>
<keyword evidence="11 22" id="KW-0732">Signal</keyword>
<evidence type="ECO:0000256" key="2">
    <source>
        <dbReference type="ARBA" id="ARBA00004371"/>
    </source>
</evidence>
<dbReference type="FunFam" id="3.50.30.30:FF:000009">
    <property type="entry name" value="Carboxypeptidase Q"/>
    <property type="match status" value="1"/>
</dbReference>
<dbReference type="SUPFAM" id="SSF53187">
    <property type="entry name" value="Zn-dependent exopeptidases"/>
    <property type="match status" value="1"/>
</dbReference>
<evidence type="ECO:0000256" key="4">
    <source>
        <dbReference type="ARBA" id="ARBA00004613"/>
    </source>
</evidence>
<comment type="subcellular location">
    <subcellularLocation>
        <location evidence="1">Endoplasmic reticulum</location>
    </subcellularLocation>
    <subcellularLocation>
        <location evidence="3">Golgi apparatus</location>
    </subcellularLocation>
    <subcellularLocation>
        <location evidence="2">Lysosome</location>
    </subcellularLocation>
    <subcellularLocation>
        <location evidence="4">Secreted</location>
    </subcellularLocation>
</comment>
<evidence type="ECO:0000256" key="21">
    <source>
        <dbReference type="ARBA" id="ARBA00033328"/>
    </source>
</evidence>
<keyword evidence="17" id="KW-0865">Zymogen</keyword>
<gene>
    <name evidence="24" type="ORF">SNE40_012345</name>
</gene>
<feature type="signal peptide" evidence="22">
    <location>
        <begin position="1"/>
        <end position="31"/>
    </location>
</feature>
<evidence type="ECO:0000256" key="9">
    <source>
        <dbReference type="ARBA" id="ARBA00022670"/>
    </source>
</evidence>
<organism evidence="24 25">
    <name type="scientific">Patella caerulea</name>
    <name type="common">Rayed Mediterranean limpet</name>
    <dbReference type="NCBI Taxonomy" id="87958"/>
    <lineage>
        <taxon>Eukaryota</taxon>
        <taxon>Metazoa</taxon>
        <taxon>Spiralia</taxon>
        <taxon>Lophotrochozoa</taxon>
        <taxon>Mollusca</taxon>
        <taxon>Gastropoda</taxon>
        <taxon>Patellogastropoda</taxon>
        <taxon>Patelloidea</taxon>
        <taxon>Patellidae</taxon>
        <taxon>Patella</taxon>
    </lineage>
</organism>
<dbReference type="PANTHER" id="PTHR12053">
    <property type="entry name" value="PROTEASE FAMILY M28 PLASMA GLUTAMATE CARBOXYPEPTIDASE-RELATED"/>
    <property type="match status" value="1"/>
</dbReference>
<evidence type="ECO:0000259" key="23">
    <source>
        <dbReference type="Pfam" id="PF04389"/>
    </source>
</evidence>
<protein>
    <recommendedName>
        <fullName evidence="6">Carboxypeptidase Q</fullName>
    </recommendedName>
    <alternativeName>
        <fullName evidence="21">Plasma glutamate carboxypeptidase</fullName>
    </alternativeName>
</protein>
<dbReference type="GO" id="GO:0005783">
    <property type="term" value="C:endoplasmic reticulum"/>
    <property type="evidence" value="ECO:0007669"/>
    <property type="project" value="UniProtKB-SubCell"/>
</dbReference>
<evidence type="ECO:0000256" key="11">
    <source>
        <dbReference type="ARBA" id="ARBA00022729"/>
    </source>
</evidence>
<evidence type="ECO:0000256" key="1">
    <source>
        <dbReference type="ARBA" id="ARBA00004240"/>
    </source>
</evidence>
<evidence type="ECO:0000256" key="13">
    <source>
        <dbReference type="ARBA" id="ARBA00022824"/>
    </source>
</evidence>
<keyword evidence="10" id="KW-0479">Metal-binding</keyword>
<evidence type="ECO:0000256" key="14">
    <source>
        <dbReference type="ARBA" id="ARBA00022833"/>
    </source>
</evidence>
<evidence type="ECO:0000256" key="3">
    <source>
        <dbReference type="ARBA" id="ARBA00004555"/>
    </source>
</evidence>
<feature type="chain" id="PRO_5042881968" description="Carboxypeptidase Q" evidence="22">
    <location>
        <begin position="32"/>
        <end position="490"/>
    </location>
</feature>
<keyword evidence="18" id="KW-0325">Glycoprotein</keyword>
<keyword evidence="16" id="KW-0482">Metalloprotease</keyword>
<dbReference type="InterPro" id="IPR039866">
    <property type="entry name" value="CPQ"/>
</dbReference>
<keyword evidence="7" id="KW-0964">Secreted</keyword>
<dbReference type="Pfam" id="PF04389">
    <property type="entry name" value="Peptidase_M28"/>
    <property type="match status" value="1"/>
</dbReference>
<dbReference type="FunFam" id="3.40.630.10:FF:000036">
    <property type="entry name" value="Carboxypeptidase Q"/>
    <property type="match status" value="1"/>
</dbReference>
<evidence type="ECO:0000256" key="15">
    <source>
        <dbReference type="ARBA" id="ARBA00023034"/>
    </source>
</evidence>
<evidence type="ECO:0000256" key="6">
    <source>
        <dbReference type="ARBA" id="ARBA00014116"/>
    </source>
</evidence>
<evidence type="ECO:0000256" key="19">
    <source>
        <dbReference type="ARBA" id="ARBA00023228"/>
    </source>
</evidence>
<dbReference type="GO" id="GO:0070573">
    <property type="term" value="F:metallodipeptidase activity"/>
    <property type="evidence" value="ECO:0007669"/>
    <property type="project" value="InterPro"/>
</dbReference>
<keyword evidence="19" id="KW-0458">Lysosome</keyword>
<dbReference type="Proteomes" id="UP001347796">
    <property type="component" value="Unassembled WGS sequence"/>
</dbReference>
<feature type="domain" description="Peptidase M28" evidence="23">
    <location>
        <begin position="277"/>
        <end position="463"/>
    </location>
</feature>
<dbReference type="CDD" id="cd03883">
    <property type="entry name" value="M28_Pgcp_like"/>
    <property type="match status" value="1"/>
</dbReference>
<dbReference type="Gene3D" id="3.40.630.10">
    <property type="entry name" value="Zn peptidases"/>
    <property type="match status" value="1"/>
</dbReference>
<dbReference type="PANTHER" id="PTHR12053:SF3">
    <property type="entry name" value="CARBOXYPEPTIDASE Q"/>
    <property type="match status" value="1"/>
</dbReference>
<sequence length="490" mass="53972">MFLQNIKVNGFGTFVLTFLVLFAFLATQCQGRSVNKPFDISRVRKEVQTYKDVANQIIDLSLRGAAQNQSYNRLADFTDKFGSRIAGSQNLENAIDYMLGELTKDGLENVHGEKAMVPHWVRGNESAVMLQPRFHPLPMLGLGGSIATPPEGIEAEVLVVRTFDELKKKANQAKGKIVVYNQIWVSYGVSVQYRSLGAAEASKVGALASLIRSVTPLSIDSPHTGWQDYQTNVTKIPTASITVEDAEMMWRMSQRGEKIVVRLKMEAKSLPPIESRNTVAEIRGSTYPDEVVLVSGHLDSWDVGQGAMDDGGGAFISWQALSLIRQLNLRPKRTLRAVLWTAEEEGLIGSQEYYNAHKSEASKFDLVLESDEGTFTPNGLIFGGSKNAGEVMAEVLKLLQPINASKLILGGAGGDISYFMQVGVPGGNLLNENQDYFYYHHTNGDTMTVEDPHQLNLCSAVWAVIAYTVADLDDMLPRDTTLRFKPAFIG</sequence>
<evidence type="ECO:0000256" key="5">
    <source>
        <dbReference type="ARBA" id="ARBA00010918"/>
    </source>
</evidence>
<keyword evidence="15" id="KW-0333">Golgi apparatus</keyword>
<comment type="similarity">
    <text evidence="5">Belongs to the peptidase M28 family.</text>
</comment>
<keyword evidence="14" id="KW-0862">Zinc</keyword>
<keyword evidence="9" id="KW-0645">Protease</keyword>
<dbReference type="InterPro" id="IPR007484">
    <property type="entry name" value="Peptidase_M28"/>
</dbReference>
<dbReference type="EMBL" id="JAZGQO010000008">
    <property type="protein sequence ID" value="KAK6180142.1"/>
    <property type="molecule type" value="Genomic_DNA"/>
</dbReference>
<evidence type="ECO:0000313" key="25">
    <source>
        <dbReference type="Proteomes" id="UP001347796"/>
    </source>
</evidence>
<keyword evidence="13" id="KW-0256">Endoplasmic reticulum</keyword>
<evidence type="ECO:0000256" key="20">
    <source>
        <dbReference type="ARBA" id="ARBA00025833"/>
    </source>
</evidence>
<dbReference type="AlphaFoldDB" id="A0AAN8JNK1"/>
<dbReference type="GO" id="GO:0006508">
    <property type="term" value="P:proteolysis"/>
    <property type="evidence" value="ECO:0007669"/>
    <property type="project" value="UniProtKB-KW"/>
</dbReference>
<dbReference type="GO" id="GO:0046872">
    <property type="term" value="F:metal ion binding"/>
    <property type="evidence" value="ECO:0007669"/>
    <property type="project" value="UniProtKB-KW"/>
</dbReference>
<evidence type="ECO:0000256" key="12">
    <source>
        <dbReference type="ARBA" id="ARBA00022801"/>
    </source>
</evidence>
<evidence type="ECO:0000256" key="17">
    <source>
        <dbReference type="ARBA" id="ARBA00023145"/>
    </source>
</evidence>
<evidence type="ECO:0000313" key="24">
    <source>
        <dbReference type="EMBL" id="KAK6180142.1"/>
    </source>
</evidence>
<dbReference type="GO" id="GO:0004180">
    <property type="term" value="F:carboxypeptidase activity"/>
    <property type="evidence" value="ECO:0007669"/>
    <property type="project" value="UniProtKB-KW"/>
</dbReference>
<evidence type="ECO:0000256" key="7">
    <source>
        <dbReference type="ARBA" id="ARBA00022525"/>
    </source>
</evidence>
<reference evidence="24 25" key="1">
    <citation type="submission" date="2024-01" db="EMBL/GenBank/DDBJ databases">
        <title>The genome of the rayed Mediterranean limpet Patella caerulea (Linnaeus, 1758).</title>
        <authorList>
            <person name="Anh-Thu Weber A."/>
            <person name="Halstead-Nussloch G."/>
        </authorList>
    </citation>
    <scope>NUCLEOTIDE SEQUENCE [LARGE SCALE GENOMIC DNA]</scope>
    <source>
        <strain evidence="24">AATW-2023a</strain>
        <tissue evidence="24">Whole specimen</tissue>
    </source>
</reference>
<comment type="caution">
    <text evidence="24">The sequence shown here is derived from an EMBL/GenBank/DDBJ whole genome shotgun (WGS) entry which is preliminary data.</text>
</comment>
<dbReference type="GO" id="GO:0005764">
    <property type="term" value="C:lysosome"/>
    <property type="evidence" value="ECO:0007669"/>
    <property type="project" value="UniProtKB-SubCell"/>
</dbReference>
<evidence type="ECO:0000256" key="8">
    <source>
        <dbReference type="ARBA" id="ARBA00022645"/>
    </source>
</evidence>
<evidence type="ECO:0000256" key="18">
    <source>
        <dbReference type="ARBA" id="ARBA00023180"/>
    </source>
</evidence>
<evidence type="ECO:0000256" key="16">
    <source>
        <dbReference type="ARBA" id="ARBA00023049"/>
    </source>
</evidence>
<dbReference type="GO" id="GO:0005794">
    <property type="term" value="C:Golgi apparatus"/>
    <property type="evidence" value="ECO:0007669"/>
    <property type="project" value="UniProtKB-SubCell"/>
</dbReference>
<dbReference type="GO" id="GO:0043171">
    <property type="term" value="P:peptide catabolic process"/>
    <property type="evidence" value="ECO:0007669"/>
    <property type="project" value="TreeGrafter"/>
</dbReference>
<proteinExistence type="inferred from homology"/>
<dbReference type="GO" id="GO:0005615">
    <property type="term" value="C:extracellular space"/>
    <property type="evidence" value="ECO:0007669"/>
    <property type="project" value="TreeGrafter"/>
</dbReference>
<dbReference type="Gene3D" id="3.50.30.30">
    <property type="match status" value="1"/>
</dbReference>
<keyword evidence="12" id="KW-0378">Hydrolase</keyword>
<keyword evidence="8" id="KW-0121">Carboxypeptidase</keyword>